<dbReference type="InterPro" id="IPR029063">
    <property type="entry name" value="SAM-dependent_MTases_sf"/>
</dbReference>
<dbReference type="EMBL" id="CP138335">
    <property type="protein sequence ID" value="XBW07370.1"/>
    <property type="molecule type" value="Genomic_DNA"/>
</dbReference>
<dbReference type="RefSeq" id="WP_350257576.1">
    <property type="nucleotide sequence ID" value="NZ_CP138335.1"/>
</dbReference>
<proteinExistence type="predicted"/>
<reference evidence="1" key="1">
    <citation type="submission" date="2023-11" db="EMBL/GenBank/DDBJ databases">
        <title>Scrofimicrobium hongkongense sp. nov., isolated from a patient with peritonitis.</title>
        <authorList>
            <person name="Lao H.Y."/>
            <person name="Wong A.Y.P."/>
            <person name="Ng T.L."/>
            <person name="Wong R.Y.L."/>
            <person name="Yau M.C.Y."/>
            <person name="Lam J.Y.W."/>
            <person name="Siu G.K.H."/>
        </authorList>
    </citation>
    <scope>NUCLEOTIDE SEQUENCE</scope>
    <source>
        <strain evidence="1">R131</strain>
    </source>
</reference>
<gene>
    <name evidence="1" type="ORF">SAC06_06880</name>
</gene>
<dbReference type="KEGG" id="sapp:SAC06_06880"/>
<name>A0AAU7V4Z8_9ACTO</name>
<sequence>MSVPAPEIRFDRHGSIASVFIDGVEQSRVDLEHPDQLQFEYMEQMDVVLNLAHPAPTPIKAAHIGGCGCALAWAWQVQRPDSRQLAVEVDEYLATQARTWFPLPRKPLLRIRAGEGREVLSSSQAHFQVIVRDAFASRTVPAHLQTVEWDRVVSAHLAPTGLYLANAAHGGGSNARGDVAAARQEFGQVVLIGESKVLKGARWGNLVLAAWQESQLIDVAELDRRLRRLPLPVQVLSGAELDRWLGGHPPATD</sequence>
<dbReference type="Gene3D" id="3.40.50.150">
    <property type="entry name" value="Vaccinia Virus protein VP39"/>
    <property type="match status" value="1"/>
</dbReference>
<organism evidence="1">
    <name type="scientific">Scrofimicrobium appendicitidis</name>
    <dbReference type="NCBI Taxonomy" id="3079930"/>
    <lineage>
        <taxon>Bacteria</taxon>
        <taxon>Bacillati</taxon>
        <taxon>Actinomycetota</taxon>
        <taxon>Actinomycetes</taxon>
        <taxon>Actinomycetales</taxon>
        <taxon>Actinomycetaceae</taxon>
        <taxon>Scrofimicrobium</taxon>
    </lineage>
</organism>
<dbReference type="NCBIfam" id="NF037959">
    <property type="entry name" value="MFS_SpdSyn"/>
    <property type="match status" value="1"/>
</dbReference>
<dbReference type="SUPFAM" id="SSF53335">
    <property type="entry name" value="S-adenosyl-L-methionine-dependent methyltransferases"/>
    <property type="match status" value="1"/>
</dbReference>
<accession>A0AAU7V4Z8</accession>
<dbReference type="AlphaFoldDB" id="A0AAU7V4Z8"/>
<protein>
    <submittedName>
        <fullName evidence="1">Fused MFS/spermidine synthase</fullName>
    </submittedName>
</protein>
<evidence type="ECO:0000313" key="1">
    <source>
        <dbReference type="EMBL" id="XBW07370.1"/>
    </source>
</evidence>